<protein>
    <submittedName>
        <fullName evidence="3">Glycoside hydrolase family 128 protein</fullName>
    </submittedName>
</protein>
<dbReference type="EMBL" id="KZ613949">
    <property type="protein sequence ID" value="PMD37685.1"/>
    <property type="molecule type" value="Genomic_DNA"/>
</dbReference>
<evidence type="ECO:0000313" key="4">
    <source>
        <dbReference type="Proteomes" id="UP000235786"/>
    </source>
</evidence>
<dbReference type="GO" id="GO:0071966">
    <property type="term" value="P:fungal-type cell wall polysaccharide metabolic process"/>
    <property type="evidence" value="ECO:0007669"/>
    <property type="project" value="TreeGrafter"/>
</dbReference>
<dbReference type="GO" id="GO:0009277">
    <property type="term" value="C:fungal-type cell wall"/>
    <property type="evidence" value="ECO:0007669"/>
    <property type="project" value="TreeGrafter"/>
</dbReference>
<evidence type="ECO:0000259" key="2">
    <source>
        <dbReference type="Pfam" id="PF11790"/>
    </source>
</evidence>
<name>A0A2J6RGP5_HYAVF</name>
<dbReference type="Gene3D" id="3.20.20.80">
    <property type="entry name" value="Glycosidases"/>
    <property type="match status" value="1"/>
</dbReference>
<dbReference type="GO" id="GO:0016787">
    <property type="term" value="F:hydrolase activity"/>
    <property type="evidence" value="ECO:0007669"/>
    <property type="project" value="UniProtKB-KW"/>
</dbReference>
<dbReference type="PANTHER" id="PTHR34154">
    <property type="entry name" value="ALKALI-SENSITIVE LINKAGE PROTEIN 1"/>
    <property type="match status" value="1"/>
</dbReference>
<keyword evidence="4" id="KW-1185">Reference proteome</keyword>
<proteinExistence type="predicted"/>
<accession>A0A2J6RGP5</accession>
<sequence length="333" mass="36029">MRATLSIFSIFRLTFFFTSSVLAQYPKSPKRGLVSVSTLNPGDDQIFVQPNNGLTWYYNYGISPTTEYKNLTQSEIEFVPMLWGISNATGSTFLQNVTSMIAKGRNITHVLGFNEPDVNYTAGGSQISPDAAAASWILNFDPLRKMGVKVGAPVVYANESGFAWLDKFYTACQSRKSNCTADFMNIHCFGNISFVESYLTEYKQKYPGIPLWITEFALPYSPLPATETFFNQSLAFFDNDTTVERYSYFGSFRASASNVGWNVTMLDGTGGLTDIGSWYLGGAGVEDASTTTPSAAGSTSSAKKSDAAGLSRGGIKMVGGLVIGATAALALLL</sequence>
<dbReference type="Pfam" id="PF11790">
    <property type="entry name" value="Glyco_hydro_cc"/>
    <property type="match status" value="1"/>
</dbReference>
<dbReference type="InterPro" id="IPR017853">
    <property type="entry name" value="GH"/>
</dbReference>
<feature type="chain" id="PRO_5014385274" evidence="1">
    <location>
        <begin position="24"/>
        <end position="333"/>
    </location>
</feature>
<dbReference type="AlphaFoldDB" id="A0A2J6RGP5"/>
<gene>
    <name evidence="3" type="ORF">L207DRAFT_432905</name>
</gene>
<dbReference type="InterPro" id="IPR024655">
    <property type="entry name" value="Asl1_glyco_hydro_catalytic"/>
</dbReference>
<dbReference type="Proteomes" id="UP000235786">
    <property type="component" value="Unassembled WGS sequence"/>
</dbReference>
<dbReference type="OrthoDB" id="43654at2759"/>
<feature type="domain" description="Asl1-like glycosyl hydrolase catalytic" evidence="2">
    <location>
        <begin position="40"/>
        <end position="279"/>
    </location>
</feature>
<keyword evidence="3" id="KW-0378">Hydrolase</keyword>
<keyword evidence="1" id="KW-0732">Signal</keyword>
<evidence type="ECO:0000313" key="3">
    <source>
        <dbReference type="EMBL" id="PMD37685.1"/>
    </source>
</evidence>
<organism evidence="3 4">
    <name type="scientific">Hyaloscypha variabilis (strain UAMH 11265 / GT02V1 / F)</name>
    <name type="common">Meliniomyces variabilis</name>
    <dbReference type="NCBI Taxonomy" id="1149755"/>
    <lineage>
        <taxon>Eukaryota</taxon>
        <taxon>Fungi</taxon>
        <taxon>Dikarya</taxon>
        <taxon>Ascomycota</taxon>
        <taxon>Pezizomycotina</taxon>
        <taxon>Leotiomycetes</taxon>
        <taxon>Helotiales</taxon>
        <taxon>Hyaloscyphaceae</taxon>
        <taxon>Hyaloscypha</taxon>
        <taxon>Hyaloscypha variabilis</taxon>
    </lineage>
</organism>
<evidence type="ECO:0000256" key="1">
    <source>
        <dbReference type="SAM" id="SignalP"/>
    </source>
</evidence>
<dbReference type="SUPFAM" id="SSF51445">
    <property type="entry name" value="(Trans)glycosidases"/>
    <property type="match status" value="1"/>
</dbReference>
<dbReference type="InterPro" id="IPR053183">
    <property type="entry name" value="ASL1"/>
</dbReference>
<feature type="signal peptide" evidence="1">
    <location>
        <begin position="1"/>
        <end position="23"/>
    </location>
</feature>
<reference evidence="3 4" key="1">
    <citation type="submission" date="2016-04" db="EMBL/GenBank/DDBJ databases">
        <title>A degradative enzymes factory behind the ericoid mycorrhizal symbiosis.</title>
        <authorList>
            <consortium name="DOE Joint Genome Institute"/>
            <person name="Martino E."/>
            <person name="Morin E."/>
            <person name="Grelet G."/>
            <person name="Kuo A."/>
            <person name="Kohler A."/>
            <person name="Daghino S."/>
            <person name="Barry K."/>
            <person name="Choi C."/>
            <person name="Cichocki N."/>
            <person name="Clum A."/>
            <person name="Copeland A."/>
            <person name="Hainaut M."/>
            <person name="Haridas S."/>
            <person name="Labutti K."/>
            <person name="Lindquist E."/>
            <person name="Lipzen A."/>
            <person name="Khouja H.-R."/>
            <person name="Murat C."/>
            <person name="Ohm R."/>
            <person name="Olson A."/>
            <person name="Spatafora J."/>
            <person name="Veneault-Fourrey C."/>
            <person name="Henrissat B."/>
            <person name="Grigoriev I."/>
            <person name="Martin F."/>
            <person name="Perotto S."/>
        </authorList>
    </citation>
    <scope>NUCLEOTIDE SEQUENCE [LARGE SCALE GENOMIC DNA]</scope>
    <source>
        <strain evidence="3 4">F</strain>
    </source>
</reference>
<dbReference type="PANTHER" id="PTHR34154:SF3">
    <property type="entry name" value="ALKALI-SENSITIVE LINKAGE PROTEIN 1"/>
    <property type="match status" value="1"/>
</dbReference>